<dbReference type="PANTHER" id="PTHR30055">
    <property type="entry name" value="HTH-TYPE TRANSCRIPTIONAL REGULATOR RUTR"/>
    <property type="match status" value="1"/>
</dbReference>
<evidence type="ECO:0000256" key="2">
    <source>
        <dbReference type="PROSITE-ProRule" id="PRU00335"/>
    </source>
</evidence>
<dbReference type="KEGG" id="noy:EXE57_03720"/>
<feature type="DNA-binding region" description="H-T-H motif" evidence="2">
    <location>
        <begin position="48"/>
        <end position="67"/>
    </location>
</feature>
<dbReference type="OrthoDB" id="4823039at2"/>
<proteinExistence type="predicted"/>
<name>A0A4P7GI38_9ACTN</name>
<dbReference type="PROSITE" id="PS50977">
    <property type="entry name" value="HTH_TETR_2"/>
    <property type="match status" value="1"/>
</dbReference>
<dbReference type="EMBL" id="CP038267">
    <property type="protein sequence ID" value="QBR91473.1"/>
    <property type="molecule type" value="Genomic_DNA"/>
</dbReference>
<dbReference type="InterPro" id="IPR050109">
    <property type="entry name" value="HTH-type_TetR-like_transc_reg"/>
</dbReference>
<dbReference type="AlphaFoldDB" id="A0A4P7GI38"/>
<dbReference type="Proteomes" id="UP000294894">
    <property type="component" value="Chromosome"/>
</dbReference>
<dbReference type="InterPro" id="IPR009057">
    <property type="entry name" value="Homeodomain-like_sf"/>
</dbReference>
<dbReference type="PANTHER" id="PTHR30055:SF146">
    <property type="entry name" value="HTH-TYPE TRANSCRIPTIONAL DUAL REGULATOR CECR"/>
    <property type="match status" value="1"/>
</dbReference>
<keyword evidence="1 2" id="KW-0238">DNA-binding</keyword>
<evidence type="ECO:0000313" key="6">
    <source>
        <dbReference type="Proteomes" id="UP000294894"/>
    </source>
</evidence>
<dbReference type="PRINTS" id="PR00455">
    <property type="entry name" value="HTHTETR"/>
</dbReference>
<evidence type="ECO:0000259" key="4">
    <source>
        <dbReference type="PROSITE" id="PS50977"/>
    </source>
</evidence>
<organism evidence="5 6">
    <name type="scientific">Nocardioides euryhalodurans</name>
    <dbReference type="NCBI Taxonomy" id="2518370"/>
    <lineage>
        <taxon>Bacteria</taxon>
        <taxon>Bacillati</taxon>
        <taxon>Actinomycetota</taxon>
        <taxon>Actinomycetes</taxon>
        <taxon>Propionibacteriales</taxon>
        <taxon>Nocardioidaceae</taxon>
        <taxon>Nocardioides</taxon>
    </lineage>
</organism>
<dbReference type="InterPro" id="IPR001647">
    <property type="entry name" value="HTH_TetR"/>
</dbReference>
<dbReference type="RefSeq" id="WP_135074124.1">
    <property type="nucleotide sequence ID" value="NZ_CP038267.1"/>
</dbReference>
<dbReference type="Gene3D" id="1.10.357.10">
    <property type="entry name" value="Tetracycline Repressor, domain 2"/>
    <property type="match status" value="1"/>
</dbReference>
<dbReference type="Pfam" id="PF00440">
    <property type="entry name" value="TetR_N"/>
    <property type="match status" value="1"/>
</dbReference>
<reference evidence="5 6" key="1">
    <citation type="submission" date="2019-03" db="EMBL/GenBank/DDBJ databases">
        <title>Three New Species of Nocardioides, Nocardioides euryhalodurans sp. nov., Nocardioides seonyuensis sp. nov. and Nocardioides eburneoflavus sp. nov., Iolated from Soil.</title>
        <authorList>
            <person name="Roh S.G."/>
            <person name="Lee C."/>
            <person name="Kim M.-K."/>
            <person name="Kim S.B."/>
        </authorList>
    </citation>
    <scope>NUCLEOTIDE SEQUENCE [LARGE SCALE GENOMIC DNA]</scope>
    <source>
        <strain evidence="5 6">MMS17-SY117</strain>
    </source>
</reference>
<keyword evidence="6" id="KW-1185">Reference proteome</keyword>
<gene>
    <name evidence="5" type="ORF">EXE57_03720</name>
</gene>
<protein>
    <submittedName>
        <fullName evidence="5">TetR/AcrR family transcriptional regulator</fullName>
    </submittedName>
</protein>
<evidence type="ECO:0000256" key="3">
    <source>
        <dbReference type="SAM" id="MobiDB-lite"/>
    </source>
</evidence>
<feature type="region of interest" description="Disordered" evidence="3">
    <location>
        <begin position="1"/>
        <end position="25"/>
    </location>
</feature>
<dbReference type="GO" id="GO:0000976">
    <property type="term" value="F:transcription cis-regulatory region binding"/>
    <property type="evidence" value="ECO:0007669"/>
    <property type="project" value="TreeGrafter"/>
</dbReference>
<dbReference type="GO" id="GO:0003700">
    <property type="term" value="F:DNA-binding transcription factor activity"/>
    <property type="evidence" value="ECO:0007669"/>
    <property type="project" value="TreeGrafter"/>
</dbReference>
<feature type="domain" description="HTH tetR-type" evidence="4">
    <location>
        <begin position="25"/>
        <end position="85"/>
    </location>
</feature>
<dbReference type="SUPFAM" id="SSF46689">
    <property type="entry name" value="Homeodomain-like"/>
    <property type="match status" value="1"/>
</dbReference>
<sequence>MNIDGLSESGKSRAYDSPTRRAQAQQTRRLIADAARRLFMEKGWAGTRVKDVAREAGVSEPTVYAVYGSKAGLVTALLDSLEGAADVPRQVAEVRAARGDPAGQLTAMAAFDRRLFEHGADAILVIREAASSKPEVAEVIAKGRGRGEKLRVAVFDAWPPGTLREGVTPQDARDTFAALCNVDVYLVLTRERGWTPDRVERWWADSLVRLLLA</sequence>
<evidence type="ECO:0000313" key="5">
    <source>
        <dbReference type="EMBL" id="QBR91473.1"/>
    </source>
</evidence>
<evidence type="ECO:0000256" key="1">
    <source>
        <dbReference type="ARBA" id="ARBA00023125"/>
    </source>
</evidence>
<accession>A0A4P7GI38</accession>